<gene>
    <name evidence="2" type="primary">rlmL_45</name>
    <name evidence="2" type="ORF">SDC9_202370</name>
</gene>
<dbReference type="EMBL" id="VSSQ01123191">
    <property type="protein sequence ID" value="MPN54693.1"/>
    <property type="molecule type" value="Genomic_DNA"/>
</dbReference>
<dbReference type="InterPro" id="IPR029063">
    <property type="entry name" value="SAM-dependent_MTases_sf"/>
</dbReference>
<protein>
    <submittedName>
        <fullName evidence="2">Ribosomal RNA large subunit methyltransferase L</fullName>
        <ecNumber evidence="2">2.1.1.173</ecNumber>
    </submittedName>
</protein>
<evidence type="ECO:0000313" key="2">
    <source>
        <dbReference type="EMBL" id="MPN54693.1"/>
    </source>
</evidence>
<dbReference type="Gene3D" id="3.40.50.150">
    <property type="entry name" value="Vaccinia Virus protein VP39"/>
    <property type="match status" value="1"/>
</dbReference>
<dbReference type="GO" id="GO:0070043">
    <property type="term" value="F:rRNA (guanine-N7-)-methyltransferase activity"/>
    <property type="evidence" value="ECO:0007669"/>
    <property type="project" value="TreeGrafter"/>
</dbReference>
<dbReference type="SUPFAM" id="SSF53335">
    <property type="entry name" value="S-adenosyl-L-methionine-dependent methyltransferases"/>
    <property type="match status" value="1"/>
</dbReference>
<feature type="domain" description="Ribosomal RNA large subunit methyltransferase K/L-like methyltransferase" evidence="1">
    <location>
        <begin position="2"/>
        <end position="108"/>
    </location>
</feature>
<dbReference type="EC" id="2.1.1.173" evidence="2"/>
<dbReference type="GO" id="GO:0052915">
    <property type="term" value="F:23S rRNA (guanine(2445)-N(2))-methyltransferase activity"/>
    <property type="evidence" value="ECO:0007669"/>
    <property type="project" value="UniProtKB-EC"/>
</dbReference>
<keyword evidence="2" id="KW-0808">Transferase</keyword>
<name>A0A645J5F9_9ZZZZ</name>
<organism evidence="2">
    <name type="scientific">bioreactor metagenome</name>
    <dbReference type="NCBI Taxonomy" id="1076179"/>
    <lineage>
        <taxon>unclassified sequences</taxon>
        <taxon>metagenomes</taxon>
        <taxon>ecological metagenomes</taxon>
    </lineage>
</organism>
<proteinExistence type="predicted"/>
<reference evidence="2" key="1">
    <citation type="submission" date="2019-08" db="EMBL/GenBank/DDBJ databases">
        <authorList>
            <person name="Kucharzyk K."/>
            <person name="Murdoch R.W."/>
            <person name="Higgins S."/>
            <person name="Loffler F."/>
        </authorList>
    </citation>
    <scope>NUCLEOTIDE SEQUENCE</scope>
</reference>
<sequence>MDEEAIEVARENAIKAGVDDCIEFSVKPCQEAKLIGDYGCMITNPPYGERIGELKEVEQLYRDMGELMRTNPTWSAYVITSMEYFESLFGRKADAKRKLFNGRIKIDYYQFFGPKPPRNNK</sequence>
<dbReference type="PANTHER" id="PTHR47313">
    <property type="entry name" value="RIBOSOMAL RNA LARGE SUBUNIT METHYLTRANSFERASE K/L"/>
    <property type="match status" value="1"/>
</dbReference>
<dbReference type="InterPro" id="IPR000241">
    <property type="entry name" value="RlmKL-like_Mtase"/>
</dbReference>
<evidence type="ECO:0000259" key="1">
    <source>
        <dbReference type="Pfam" id="PF01170"/>
    </source>
</evidence>
<accession>A0A645J5F9</accession>
<keyword evidence="2" id="KW-0489">Methyltransferase</keyword>
<dbReference type="Pfam" id="PF01170">
    <property type="entry name" value="UPF0020"/>
    <property type="match status" value="1"/>
</dbReference>
<dbReference type="PANTHER" id="PTHR47313:SF1">
    <property type="entry name" value="RIBOSOMAL RNA LARGE SUBUNIT METHYLTRANSFERASE K_L"/>
    <property type="match status" value="1"/>
</dbReference>
<dbReference type="AlphaFoldDB" id="A0A645J5F9"/>
<comment type="caution">
    <text evidence="2">The sequence shown here is derived from an EMBL/GenBank/DDBJ whole genome shotgun (WGS) entry which is preliminary data.</text>
</comment>